<evidence type="ECO:0000313" key="2">
    <source>
        <dbReference type="EMBL" id="QDU66920.1"/>
    </source>
</evidence>
<evidence type="ECO:0008006" key="4">
    <source>
        <dbReference type="Google" id="ProtNLM"/>
    </source>
</evidence>
<gene>
    <name evidence="2" type="ORF">Pla133_19960</name>
</gene>
<dbReference type="EMBL" id="CP036287">
    <property type="protein sequence ID" value="QDU66920.1"/>
    <property type="molecule type" value="Genomic_DNA"/>
</dbReference>
<name>A0A518BIV6_9BACT</name>
<feature type="region of interest" description="Disordered" evidence="1">
    <location>
        <begin position="261"/>
        <end position="290"/>
    </location>
</feature>
<dbReference type="KEGG" id="pbap:Pla133_19960"/>
<evidence type="ECO:0000313" key="3">
    <source>
        <dbReference type="Proteomes" id="UP000316921"/>
    </source>
</evidence>
<protein>
    <recommendedName>
        <fullName evidence="4">DUF3108 domain-containing protein</fullName>
    </recommendedName>
</protein>
<sequence>MKMQRTTASAVQSLNPLEAALLFGALLFGVPASALGDDQATADGFVIDRGAESAPLSIPRNEVLHYDVRVETALININAGTVELSSGVELKRPSLLGNRSAGGAEVGWVKAHAYGDYSLYVMDATIHTRFQHDAWPRMIHSYRHEGTEKRRREILTGVKGDAWMASYRSDTKTGAPQGTRIWRPADEFSVPADAVDTLGAVYLVRHALARGERNLIFHMLDNQRIWNVEARFGELEVVETGAGRFEARRVDLITHEVAKEDMGLPPISEADREAASTDDEESSGSGKFEGPFGLRGEIVLWMENRTGIPLVIHGSMPMLLGEIEVDIRLSSTEGAPAQFVPLASDED</sequence>
<keyword evidence="3" id="KW-1185">Reference proteome</keyword>
<dbReference type="RefSeq" id="WP_145064721.1">
    <property type="nucleotide sequence ID" value="NZ_CP036287.1"/>
</dbReference>
<dbReference type="AlphaFoldDB" id="A0A518BIV6"/>
<reference evidence="2 3" key="1">
    <citation type="submission" date="2019-02" db="EMBL/GenBank/DDBJ databases">
        <title>Deep-cultivation of Planctomycetes and their phenomic and genomic characterization uncovers novel biology.</title>
        <authorList>
            <person name="Wiegand S."/>
            <person name="Jogler M."/>
            <person name="Boedeker C."/>
            <person name="Pinto D."/>
            <person name="Vollmers J."/>
            <person name="Rivas-Marin E."/>
            <person name="Kohn T."/>
            <person name="Peeters S.H."/>
            <person name="Heuer A."/>
            <person name="Rast P."/>
            <person name="Oberbeckmann S."/>
            <person name="Bunk B."/>
            <person name="Jeske O."/>
            <person name="Meyerdierks A."/>
            <person name="Storesund J.E."/>
            <person name="Kallscheuer N."/>
            <person name="Luecker S."/>
            <person name="Lage O.M."/>
            <person name="Pohl T."/>
            <person name="Merkel B.J."/>
            <person name="Hornburger P."/>
            <person name="Mueller R.-W."/>
            <person name="Bruemmer F."/>
            <person name="Labrenz M."/>
            <person name="Spormann A.M."/>
            <person name="Op den Camp H."/>
            <person name="Overmann J."/>
            <person name="Amann R."/>
            <person name="Jetten M.S.M."/>
            <person name="Mascher T."/>
            <person name="Medema M.H."/>
            <person name="Devos D.P."/>
            <person name="Kaster A.-K."/>
            <person name="Ovreas L."/>
            <person name="Rohde M."/>
            <person name="Galperin M.Y."/>
            <person name="Jogler C."/>
        </authorList>
    </citation>
    <scope>NUCLEOTIDE SEQUENCE [LARGE SCALE GENOMIC DNA]</scope>
    <source>
        <strain evidence="2 3">Pla133</strain>
    </source>
</reference>
<proteinExistence type="predicted"/>
<evidence type="ECO:0000256" key="1">
    <source>
        <dbReference type="SAM" id="MobiDB-lite"/>
    </source>
</evidence>
<dbReference type="Proteomes" id="UP000316921">
    <property type="component" value="Chromosome"/>
</dbReference>
<accession>A0A518BIV6</accession>
<organism evidence="2 3">
    <name type="scientific">Engelhardtia mirabilis</name>
    <dbReference type="NCBI Taxonomy" id="2528011"/>
    <lineage>
        <taxon>Bacteria</taxon>
        <taxon>Pseudomonadati</taxon>
        <taxon>Planctomycetota</taxon>
        <taxon>Planctomycetia</taxon>
        <taxon>Planctomycetia incertae sedis</taxon>
        <taxon>Engelhardtia</taxon>
    </lineage>
</organism>